<evidence type="ECO:0000256" key="5">
    <source>
        <dbReference type="ARBA" id="ARBA00022727"/>
    </source>
</evidence>
<dbReference type="GO" id="GO:0005829">
    <property type="term" value="C:cytosol"/>
    <property type="evidence" value="ECO:0007669"/>
    <property type="project" value="TreeGrafter"/>
</dbReference>
<evidence type="ECO:0000313" key="14">
    <source>
        <dbReference type="EMBL" id="URQ63578.1"/>
    </source>
</evidence>
<evidence type="ECO:0000256" key="11">
    <source>
        <dbReference type="ARBA" id="ARBA00057735"/>
    </source>
</evidence>
<accession>A0A9Q8TZ15</accession>
<dbReference type="CDD" id="cd01672">
    <property type="entry name" value="TMPK"/>
    <property type="match status" value="1"/>
</dbReference>
<evidence type="ECO:0000313" key="15">
    <source>
        <dbReference type="Proteomes" id="UP001056381"/>
    </source>
</evidence>
<gene>
    <name evidence="12 14" type="primary">tmk</name>
    <name evidence="14" type="ORF">M9B40_02120</name>
</gene>
<dbReference type="Pfam" id="PF02223">
    <property type="entry name" value="Thymidylate_kin"/>
    <property type="match status" value="1"/>
</dbReference>
<evidence type="ECO:0000256" key="3">
    <source>
        <dbReference type="ARBA" id="ARBA00017144"/>
    </source>
</evidence>
<reference evidence="14" key="1">
    <citation type="submission" date="2022-05" db="EMBL/GenBank/DDBJ databases">
        <title>Single-amplified genomics reveal most streamlined microbe among free-living bacteria.</title>
        <authorList>
            <person name="Roda-Garcia J."/>
            <person name="Haro-Moreno J.M."/>
            <person name="Rodriguez-Valera F."/>
            <person name="Almagro-Moreno S."/>
            <person name="Lopez-Perez M."/>
        </authorList>
    </citation>
    <scope>NUCLEOTIDE SEQUENCE</scope>
    <source>
        <strain evidence="14">TMED112-D2-2</strain>
    </source>
</reference>
<dbReference type="GO" id="GO:0004798">
    <property type="term" value="F:dTMP kinase activity"/>
    <property type="evidence" value="ECO:0007669"/>
    <property type="project" value="UniProtKB-UniRule"/>
</dbReference>
<dbReference type="FunFam" id="3.40.50.300:FF:000225">
    <property type="entry name" value="Thymidylate kinase"/>
    <property type="match status" value="1"/>
</dbReference>
<dbReference type="InterPro" id="IPR027417">
    <property type="entry name" value="P-loop_NTPase"/>
</dbReference>
<evidence type="ECO:0000256" key="2">
    <source>
        <dbReference type="ARBA" id="ARBA00012980"/>
    </source>
</evidence>
<dbReference type="GO" id="GO:0005524">
    <property type="term" value="F:ATP binding"/>
    <property type="evidence" value="ECO:0007669"/>
    <property type="project" value="UniProtKB-UniRule"/>
</dbReference>
<dbReference type="GO" id="GO:0006227">
    <property type="term" value="P:dUDP biosynthetic process"/>
    <property type="evidence" value="ECO:0007669"/>
    <property type="project" value="TreeGrafter"/>
</dbReference>
<dbReference type="EMBL" id="CP097966">
    <property type="protein sequence ID" value="URQ63578.1"/>
    <property type="molecule type" value="Genomic_DNA"/>
</dbReference>
<evidence type="ECO:0000256" key="8">
    <source>
        <dbReference type="ARBA" id="ARBA00022840"/>
    </source>
</evidence>
<feature type="binding site" evidence="12">
    <location>
        <begin position="7"/>
        <end position="14"/>
    </location>
    <ligand>
        <name>ATP</name>
        <dbReference type="ChEBI" id="CHEBI:30616"/>
    </ligand>
</feature>
<evidence type="ECO:0000256" key="12">
    <source>
        <dbReference type="HAMAP-Rule" id="MF_00165"/>
    </source>
</evidence>
<dbReference type="SUPFAM" id="SSF52540">
    <property type="entry name" value="P-loop containing nucleoside triphosphate hydrolases"/>
    <property type="match status" value="1"/>
</dbReference>
<evidence type="ECO:0000256" key="6">
    <source>
        <dbReference type="ARBA" id="ARBA00022741"/>
    </source>
</evidence>
<dbReference type="InterPro" id="IPR018094">
    <property type="entry name" value="Thymidylate_kinase"/>
</dbReference>
<keyword evidence="6 12" id="KW-0547">Nucleotide-binding</keyword>
<feature type="domain" description="Thymidylate kinase-like" evidence="13">
    <location>
        <begin position="5"/>
        <end position="192"/>
    </location>
</feature>
<dbReference type="PANTHER" id="PTHR10344">
    <property type="entry name" value="THYMIDYLATE KINASE"/>
    <property type="match status" value="1"/>
</dbReference>
<sequence>MFITFEGIEGSGKSTQIKMLEKALHAKGHEVIVLREPGGTILGEKVREAFLEKTIEKISVETETFLLYASRKHLDQNLLKPSLASKKFVICDRYYDATEAYQCYGKGLSHDFFKSLNKVCNLSIPEITFYIDITSEISKERISNRERDRMEAEEIEFFNKVREGYLKIAEENRERIYKINGIDTIENIHKKILELVGEKIGSSLG</sequence>
<name>A0A9Q8TZ15_9GAMM</name>
<evidence type="ECO:0000256" key="7">
    <source>
        <dbReference type="ARBA" id="ARBA00022777"/>
    </source>
</evidence>
<comment type="catalytic activity">
    <reaction evidence="10 12">
        <text>dTMP + ATP = dTDP + ADP</text>
        <dbReference type="Rhea" id="RHEA:13517"/>
        <dbReference type="ChEBI" id="CHEBI:30616"/>
        <dbReference type="ChEBI" id="CHEBI:58369"/>
        <dbReference type="ChEBI" id="CHEBI:63528"/>
        <dbReference type="ChEBI" id="CHEBI:456216"/>
        <dbReference type="EC" id="2.7.4.9"/>
    </reaction>
</comment>
<protein>
    <recommendedName>
        <fullName evidence="3 12">Thymidylate kinase</fullName>
        <ecNumber evidence="2 12">2.7.4.9</ecNumber>
    </recommendedName>
    <alternativeName>
        <fullName evidence="9 12">dTMP kinase</fullName>
    </alternativeName>
</protein>
<evidence type="ECO:0000256" key="9">
    <source>
        <dbReference type="ARBA" id="ARBA00029962"/>
    </source>
</evidence>
<dbReference type="InterPro" id="IPR039430">
    <property type="entry name" value="Thymidylate_kin-like_dom"/>
</dbReference>
<dbReference type="GO" id="GO:0006235">
    <property type="term" value="P:dTTP biosynthetic process"/>
    <property type="evidence" value="ECO:0007669"/>
    <property type="project" value="UniProtKB-UniRule"/>
</dbReference>
<dbReference type="AlphaFoldDB" id="A0A9Q8TZ15"/>
<organism evidence="14 15">
    <name type="scientific">SAR86 cluster bacterium</name>
    <dbReference type="NCBI Taxonomy" id="2030880"/>
    <lineage>
        <taxon>Bacteria</taxon>
        <taxon>Pseudomonadati</taxon>
        <taxon>Pseudomonadota</taxon>
        <taxon>Gammaproteobacteria</taxon>
        <taxon>SAR86 cluster</taxon>
    </lineage>
</organism>
<evidence type="ECO:0000259" key="13">
    <source>
        <dbReference type="Pfam" id="PF02223"/>
    </source>
</evidence>
<keyword evidence="5 12" id="KW-0545">Nucleotide biosynthesis</keyword>
<comment type="function">
    <text evidence="11 12">Phosphorylation of dTMP to form dTDP in both de novo and salvage pathways of dTTP synthesis.</text>
</comment>
<dbReference type="PANTHER" id="PTHR10344:SF4">
    <property type="entry name" value="UMP-CMP KINASE 2, MITOCHONDRIAL"/>
    <property type="match status" value="1"/>
</dbReference>
<dbReference type="Proteomes" id="UP001056381">
    <property type="component" value="Chromosome"/>
</dbReference>
<dbReference type="Gene3D" id="3.40.50.300">
    <property type="entry name" value="P-loop containing nucleotide triphosphate hydrolases"/>
    <property type="match status" value="1"/>
</dbReference>
<keyword evidence="7 12" id="KW-0418">Kinase</keyword>
<proteinExistence type="inferred from homology"/>
<keyword evidence="15" id="KW-1185">Reference proteome</keyword>
<evidence type="ECO:0000256" key="1">
    <source>
        <dbReference type="ARBA" id="ARBA00009776"/>
    </source>
</evidence>
<keyword evidence="8 12" id="KW-0067">ATP-binding</keyword>
<evidence type="ECO:0000256" key="10">
    <source>
        <dbReference type="ARBA" id="ARBA00048743"/>
    </source>
</evidence>
<dbReference type="HAMAP" id="MF_00165">
    <property type="entry name" value="Thymidylate_kinase"/>
    <property type="match status" value="1"/>
</dbReference>
<dbReference type="NCBIfam" id="TIGR00041">
    <property type="entry name" value="DTMP_kinase"/>
    <property type="match status" value="1"/>
</dbReference>
<dbReference type="EC" id="2.7.4.9" evidence="2 12"/>
<comment type="similarity">
    <text evidence="1 12">Belongs to the thymidylate kinase family.</text>
</comment>
<keyword evidence="4 12" id="KW-0808">Transferase</keyword>
<dbReference type="GO" id="GO:0006233">
    <property type="term" value="P:dTDP biosynthetic process"/>
    <property type="evidence" value="ECO:0007669"/>
    <property type="project" value="InterPro"/>
</dbReference>
<evidence type="ECO:0000256" key="4">
    <source>
        <dbReference type="ARBA" id="ARBA00022679"/>
    </source>
</evidence>